<dbReference type="InterPro" id="IPR029066">
    <property type="entry name" value="PLP-binding_barrel"/>
</dbReference>
<comment type="pathway">
    <text evidence="5">Amino-acid biosynthesis; D-alanine biosynthesis; D-alanine from L-alanine: step 1/1.</text>
</comment>
<reference evidence="10" key="3">
    <citation type="submission" date="2019-02" db="EMBL/GenBank/DDBJ databases">
        <authorList>
            <person name="Buron G."/>
            <person name="Chaylann A."/>
            <person name="Dolejs I."/>
            <person name="Forster J."/>
            <person name="Miks M.H."/>
        </authorList>
    </citation>
    <scope>NUCLEOTIDE SEQUENCE</scope>
    <source>
        <strain evidence="10">DSM 10551</strain>
    </source>
</reference>
<dbReference type="SMART" id="SM01005">
    <property type="entry name" value="Ala_racemase_C"/>
    <property type="match status" value="1"/>
</dbReference>
<dbReference type="GO" id="GO:0030170">
    <property type="term" value="F:pyridoxal phosphate binding"/>
    <property type="evidence" value="ECO:0007669"/>
    <property type="project" value="UniProtKB-UniRule"/>
</dbReference>
<sequence>MMTTGNLRNAQVTVDLAAIYSNVHHAKQRLDEGVDLFQVVKADGYGHGAVQVAEVAQKAGATGFCVAILDEALQLRRAGITLPVLVLGITDPEYAPLAASENISLTVGSVDWLNQAVKLLEASSFQGRLNIHLALDTGMGRIGFQTADELKVAVSVLKAHSDRLFFEGIFTHFATADSPDDAYFKMQYQNFQDFMAVLEKRPKYVHVANSATSLWHKVCGGNMIRFGIAAYGLNPSGRDITQLPYQLMPALSLTTEIDFSKLVKKGHSIGYGATYTTDSDQWIGTVPVGYADGIPLAMQGFFVLVDGKKCPIVGRVCMDQFMIRLPHNYPYGTTVTIIGKSGDAEITADDVADYLHTISYEVICGLSPRLRRKYV</sequence>
<comment type="catalytic activity">
    <reaction evidence="1 5">
        <text>L-alanine = D-alanine</text>
        <dbReference type="Rhea" id="RHEA:20249"/>
        <dbReference type="ChEBI" id="CHEBI:57416"/>
        <dbReference type="ChEBI" id="CHEBI:57972"/>
        <dbReference type="EC" id="5.1.1.1"/>
    </reaction>
</comment>
<dbReference type="HAMAP" id="MF_01201">
    <property type="entry name" value="Ala_racemase"/>
    <property type="match status" value="1"/>
</dbReference>
<reference evidence="10 12" key="2">
    <citation type="journal article" date="2019" name="Appl. Microbiol. Biotechnol.">
        <title>Uncovering carbohydrate metabolism through a genotype-phenotype association study of 56 lactic acid bacteria genomes.</title>
        <authorList>
            <person name="Buron-Moles G."/>
            <person name="Chailyan A."/>
            <person name="Dolejs I."/>
            <person name="Forster J."/>
            <person name="Miks M.H."/>
        </authorList>
    </citation>
    <scope>NUCLEOTIDE SEQUENCE [LARGE SCALE GENOMIC DNA]</scope>
    <source>
        <strain evidence="10 12">DSM 10551</strain>
    </source>
</reference>
<protein>
    <recommendedName>
        <fullName evidence="5">Alanine racemase</fullName>
        <ecNumber evidence="5">5.1.1.1</ecNumber>
    </recommendedName>
</protein>
<evidence type="ECO:0000259" key="8">
    <source>
        <dbReference type="SMART" id="SM01005"/>
    </source>
</evidence>
<evidence type="ECO:0000313" key="9">
    <source>
        <dbReference type="EMBL" id="GAW72419.1"/>
    </source>
</evidence>
<comment type="function">
    <text evidence="5">Catalyzes the interconversion of L-alanine and D-alanine. May also act on other amino acids.</text>
</comment>
<dbReference type="UniPathway" id="UPA00042">
    <property type="reaction ID" value="UER00497"/>
</dbReference>
<organism evidence="9 11">
    <name type="scientific">Lentilactobacillus parakefiri</name>
    <dbReference type="NCBI Taxonomy" id="152332"/>
    <lineage>
        <taxon>Bacteria</taxon>
        <taxon>Bacillati</taxon>
        <taxon>Bacillota</taxon>
        <taxon>Bacilli</taxon>
        <taxon>Lactobacillales</taxon>
        <taxon>Lactobacillaceae</taxon>
        <taxon>Lentilactobacillus</taxon>
    </lineage>
</organism>
<dbReference type="Pfam" id="PF01168">
    <property type="entry name" value="Ala_racemase_N"/>
    <property type="match status" value="1"/>
</dbReference>
<feature type="binding site" evidence="5 7">
    <location>
        <position position="141"/>
    </location>
    <ligand>
        <name>substrate</name>
    </ligand>
</feature>
<reference evidence="9 11" key="1">
    <citation type="journal article" date="2017" name="Biosci Microbiota Food Health">
        <title>Genomic characterization reconfirms the taxonomic status of Lactobacillus parakefiri.</title>
        <authorList>
            <person name="Tanizawa Y."/>
            <person name="Kobayashi H."/>
            <person name="Kaminuma E."/>
            <person name="Sakamoto M."/>
            <person name="Ohkuma M."/>
            <person name="Nakamura Y."/>
            <person name="Arita M."/>
            <person name="Tohno M."/>
        </authorList>
    </citation>
    <scope>NUCLEOTIDE SEQUENCE [LARGE SCALE GENOMIC DNA]</scope>
    <source>
        <strain evidence="9 11">JCM 8573</strain>
    </source>
</reference>
<dbReference type="PANTHER" id="PTHR30511">
    <property type="entry name" value="ALANINE RACEMASE"/>
    <property type="match status" value="1"/>
</dbReference>
<dbReference type="PANTHER" id="PTHR30511:SF0">
    <property type="entry name" value="ALANINE RACEMASE, CATABOLIC-RELATED"/>
    <property type="match status" value="1"/>
</dbReference>
<dbReference type="EC" id="5.1.1.1" evidence="5"/>
<dbReference type="Proteomes" id="UP000214739">
    <property type="component" value="Unassembled WGS sequence"/>
</dbReference>
<dbReference type="InterPro" id="IPR000821">
    <property type="entry name" value="Ala_racemase"/>
</dbReference>
<comment type="similarity">
    <text evidence="5">Belongs to the alanine racemase family.</text>
</comment>
<dbReference type="FunFam" id="3.20.20.10:FF:000002">
    <property type="entry name" value="Alanine racemase"/>
    <property type="match status" value="1"/>
</dbReference>
<evidence type="ECO:0000256" key="4">
    <source>
        <dbReference type="ARBA" id="ARBA00023235"/>
    </source>
</evidence>
<name>A0A224VEU1_9LACO</name>
<dbReference type="GO" id="GO:0009252">
    <property type="term" value="P:peptidoglycan biosynthetic process"/>
    <property type="evidence" value="ECO:0007669"/>
    <property type="project" value="TreeGrafter"/>
</dbReference>
<dbReference type="PRINTS" id="PR00992">
    <property type="entry name" value="ALARACEMASE"/>
</dbReference>
<dbReference type="Proteomes" id="UP000294668">
    <property type="component" value="Unassembled WGS sequence"/>
</dbReference>
<feature type="binding site" evidence="5 7">
    <location>
        <position position="318"/>
    </location>
    <ligand>
        <name>substrate</name>
    </ligand>
</feature>
<dbReference type="SUPFAM" id="SSF51419">
    <property type="entry name" value="PLP-binding barrel"/>
    <property type="match status" value="1"/>
</dbReference>
<feature type="active site" description="Proton acceptor; specific for L-alanine" evidence="5">
    <location>
        <position position="271"/>
    </location>
</feature>
<dbReference type="GO" id="GO:0030632">
    <property type="term" value="P:D-alanine biosynthetic process"/>
    <property type="evidence" value="ECO:0007669"/>
    <property type="project" value="UniProtKB-UniRule"/>
</dbReference>
<dbReference type="InterPro" id="IPR020622">
    <property type="entry name" value="Ala_racemase_pyridoxalP-BS"/>
</dbReference>
<evidence type="ECO:0000313" key="12">
    <source>
        <dbReference type="Proteomes" id="UP000294668"/>
    </source>
</evidence>
<comment type="cofactor">
    <cofactor evidence="2 5 6">
        <name>pyridoxal 5'-phosphate</name>
        <dbReference type="ChEBI" id="CHEBI:597326"/>
    </cofactor>
</comment>
<dbReference type="InterPro" id="IPR011079">
    <property type="entry name" value="Ala_racemase_C"/>
</dbReference>
<dbReference type="CDD" id="cd00430">
    <property type="entry name" value="PLPDE_III_AR"/>
    <property type="match status" value="1"/>
</dbReference>
<dbReference type="Gene3D" id="2.40.37.10">
    <property type="entry name" value="Lyase, Ornithine Decarboxylase, Chain A, domain 1"/>
    <property type="match status" value="1"/>
</dbReference>
<dbReference type="GO" id="GO:0008784">
    <property type="term" value="F:alanine racemase activity"/>
    <property type="evidence" value="ECO:0007669"/>
    <property type="project" value="UniProtKB-UniRule"/>
</dbReference>
<feature type="modified residue" description="N6-(pyridoxal phosphate)lysine" evidence="5 6">
    <location>
        <position position="41"/>
    </location>
</feature>
<proteinExistence type="inferred from homology"/>
<evidence type="ECO:0000256" key="2">
    <source>
        <dbReference type="ARBA" id="ARBA00001933"/>
    </source>
</evidence>
<gene>
    <name evidence="9" type="primary">alr</name>
    <name evidence="10" type="ORF">C5L28_001858</name>
    <name evidence="9" type="ORF">LPKJCM_01534</name>
</gene>
<dbReference type="EMBL" id="BDGB01000070">
    <property type="protein sequence ID" value="GAW72419.1"/>
    <property type="molecule type" value="Genomic_DNA"/>
</dbReference>
<dbReference type="InterPro" id="IPR001608">
    <property type="entry name" value="Ala_racemase_N"/>
</dbReference>
<dbReference type="Gene3D" id="3.20.20.10">
    <property type="entry name" value="Alanine racemase"/>
    <property type="match status" value="1"/>
</dbReference>
<dbReference type="GO" id="GO:0005829">
    <property type="term" value="C:cytosol"/>
    <property type="evidence" value="ECO:0007669"/>
    <property type="project" value="TreeGrafter"/>
</dbReference>
<dbReference type="NCBIfam" id="TIGR00492">
    <property type="entry name" value="alr"/>
    <property type="match status" value="1"/>
</dbReference>
<dbReference type="Pfam" id="PF00842">
    <property type="entry name" value="Ala_racemase_C"/>
    <property type="match status" value="1"/>
</dbReference>
<dbReference type="SUPFAM" id="SSF50621">
    <property type="entry name" value="Alanine racemase C-terminal domain-like"/>
    <property type="match status" value="1"/>
</dbReference>
<evidence type="ECO:0000256" key="1">
    <source>
        <dbReference type="ARBA" id="ARBA00000316"/>
    </source>
</evidence>
<evidence type="ECO:0000313" key="11">
    <source>
        <dbReference type="Proteomes" id="UP000214739"/>
    </source>
</evidence>
<evidence type="ECO:0000313" key="10">
    <source>
        <dbReference type="EMBL" id="TDG88536.1"/>
    </source>
</evidence>
<keyword evidence="12" id="KW-1185">Reference proteome</keyword>
<dbReference type="FunFam" id="2.40.37.10:FF:000006">
    <property type="entry name" value="Alanine racemase"/>
    <property type="match status" value="1"/>
</dbReference>
<accession>A0A224VEU1</accession>
<evidence type="ECO:0000256" key="3">
    <source>
        <dbReference type="ARBA" id="ARBA00022898"/>
    </source>
</evidence>
<evidence type="ECO:0000256" key="5">
    <source>
        <dbReference type="HAMAP-Rule" id="MF_01201"/>
    </source>
</evidence>
<evidence type="ECO:0000256" key="7">
    <source>
        <dbReference type="PIRSR" id="PIRSR600821-52"/>
    </source>
</evidence>
<feature type="active site" description="Proton acceptor; specific for D-alanine" evidence="5">
    <location>
        <position position="41"/>
    </location>
</feature>
<keyword evidence="3 5" id="KW-0663">Pyridoxal phosphate</keyword>
<dbReference type="PROSITE" id="PS00395">
    <property type="entry name" value="ALANINE_RACEMASE"/>
    <property type="match status" value="1"/>
</dbReference>
<evidence type="ECO:0000256" key="6">
    <source>
        <dbReference type="PIRSR" id="PIRSR600821-50"/>
    </source>
</evidence>
<comment type="caution">
    <text evidence="9">The sequence shown here is derived from an EMBL/GenBank/DDBJ whole genome shotgun (WGS) entry which is preliminary data.</text>
</comment>
<dbReference type="InterPro" id="IPR009006">
    <property type="entry name" value="Ala_racemase/Decarboxylase_C"/>
</dbReference>
<keyword evidence="4 5" id="KW-0413">Isomerase</keyword>
<dbReference type="EMBL" id="PUFL01000086">
    <property type="protein sequence ID" value="TDG88536.1"/>
    <property type="molecule type" value="Genomic_DNA"/>
</dbReference>
<feature type="domain" description="Alanine racemase C-terminal" evidence="8">
    <location>
        <begin position="250"/>
        <end position="375"/>
    </location>
</feature>
<dbReference type="AlphaFoldDB" id="A0A224VEU1"/>